<feature type="binding site" evidence="16">
    <location>
        <position position="87"/>
    </location>
    <ligand>
        <name>GTP</name>
        <dbReference type="ChEBI" id="CHEBI:37565"/>
    </ligand>
</feature>
<sequence>MDKVFRITLVTGGARSGKSALAEGLAARGGPGARIYIATSEPGDEEMARRIALHRDRRGPDWHTVEAPRDLAGALAASDGQGVRLVDCLTLWLSNLMAEGDPTPQVHRLCEVLGAQHSPVVLVTNELGLGIVPENALARRFRDEHGWMNQAVAAIADDVWMAVSGLPLRLKPTRGTP</sequence>
<evidence type="ECO:0000256" key="1">
    <source>
        <dbReference type="ARBA" id="ARBA00000312"/>
    </source>
</evidence>
<dbReference type="AlphaFoldDB" id="A0A1I3BRS4"/>
<evidence type="ECO:0000313" key="18">
    <source>
        <dbReference type="Proteomes" id="UP000183635"/>
    </source>
</evidence>
<organism evidence="17 18">
    <name type="scientific">Paracoccus aminovorans</name>
    <dbReference type="NCBI Taxonomy" id="34004"/>
    <lineage>
        <taxon>Bacteria</taxon>
        <taxon>Pseudomonadati</taxon>
        <taxon>Pseudomonadota</taxon>
        <taxon>Alphaproteobacteria</taxon>
        <taxon>Rhodobacterales</taxon>
        <taxon>Paracoccaceae</taxon>
        <taxon>Paracoccus</taxon>
    </lineage>
</organism>
<feature type="binding site" evidence="16">
    <location>
        <begin position="12"/>
        <end position="19"/>
    </location>
    <ligand>
        <name>GTP</name>
        <dbReference type="ChEBI" id="CHEBI:37565"/>
    </ligand>
</feature>
<evidence type="ECO:0000313" key="17">
    <source>
        <dbReference type="EMBL" id="SFH64880.1"/>
    </source>
</evidence>
<dbReference type="CDD" id="cd00544">
    <property type="entry name" value="CobU"/>
    <property type="match status" value="1"/>
</dbReference>
<evidence type="ECO:0000256" key="10">
    <source>
        <dbReference type="ARBA" id="ARBA00022741"/>
    </source>
</evidence>
<keyword evidence="8 14" id="KW-0169">Cobalamin biosynthesis</keyword>
<feature type="binding site" evidence="16">
    <location>
        <position position="66"/>
    </location>
    <ligand>
        <name>GTP</name>
        <dbReference type="ChEBI" id="CHEBI:37565"/>
    </ligand>
</feature>
<dbReference type="EC" id="2.7.1.156" evidence="14"/>
<comment type="function">
    <text evidence="4 14">Catalyzes ATP-dependent phosphorylation of adenosylcobinamide and addition of GMP to adenosylcobinamide phosphate.</text>
</comment>
<dbReference type="RefSeq" id="WP_074968823.1">
    <property type="nucleotide sequence ID" value="NZ_CBCRYP010000024.1"/>
</dbReference>
<name>A0A1I3BRS4_9RHOB</name>
<dbReference type="PANTHER" id="PTHR34848:SF1">
    <property type="entry name" value="BIFUNCTIONAL ADENOSYLCOBALAMIN BIOSYNTHESIS PROTEIN COBU"/>
    <property type="match status" value="1"/>
</dbReference>
<comment type="similarity">
    <text evidence="7 14">Belongs to the CobU/CobP family.</text>
</comment>
<dbReference type="OrthoDB" id="9788370at2"/>
<evidence type="ECO:0000256" key="6">
    <source>
        <dbReference type="ARBA" id="ARBA00005159"/>
    </source>
</evidence>
<keyword evidence="18" id="KW-1185">Reference proteome</keyword>
<dbReference type="Gene3D" id="3.40.50.300">
    <property type="entry name" value="P-loop containing nucleotide triphosphate hydrolases"/>
    <property type="match status" value="1"/>
</dbReference>
<keyword evidence="17" id="KW-0548">Nucleotidyltransferase</keyword>
<protein>
    <recommendedName>
        <fullName evidence="14">Bifunctional adenosylcobalamin biosynthesis protein</fullName>
        <ecNumber evidence="14">2.7.1.156</ecNumber>
        <ecNumber evidence="14">2.7.7.62</ecNumber>
    </recommendedName>
</protein>
<dbReference type="GO" id="GO:0043752">
    <property type="term" value="F:adenosylcobinamide kinase activity"/>
    <property type="evidence" value="ECO:0007669"/>
    <property type="project" value="UniProtKB-EC"/>
</dbReference>
<comment type="catalytic activity">
    <reaction evidence="1 14">
        <text>adenosylcob(III)inamide + ATP = adenosylcob(III)inamide phosphate + ADP + H(+)</text>
        <dbReference type="Rhea" id="RHEA:15769"/>
        <dbReference type="ChEBI" id="CHEBI:2480"/>
        <dbReference type="ChEBI" id="CHEBI:15378"/>
        <dbReference type="ChEBI" id="CHEBI:30616"/>
        <dbReference type="ChEBI" id="CHEBI:58502"/>
        <dbReference type="ChEBI" id="CHEBI:456216"/>
        <dbReference type="EC" id="2.7.1.156"/>
    </reaction>
</comment>
<keyword evidence="10 14" id="KW-0547">Nucleotide-binding</keyword>
<keyword evidence="12 14" id="KW-0067">ATP-binding</keyword>
<dbReference type="PANTHER" id="PTHR34848">
    <property type="match status" value="1"/>
</dbReference>
<dbReference type="NCBIfam" id="NF004469">
    <property type="entry name" value="PRK05800.1"/>
    <property type="match status" value="1"/>
</dbReference>
<dbReference type="Proteomes" id="UP000183635">
    <property type="component" value="Unassembled WGS sequence"/>
</dbReference>
<dbReference type="GO" id="GO:0008820">
    <property type="term" value="F:cobinamide phosphate guanylyltransferase activity"/>
    <property type="evidence" value="ECO:0007669"/>
    <property type="project" value="UniProtKB-UniRule"/>
</dbReference>
<dbReference type="EC" id="2.7.7.62" evidence="14"/>
<evidence type="ECO:0000256" key="12">
    <source>
        <dbReference type="ARBA" id="ARBA00022840"/>
    </source>
</evidence>
<reference evidence="17 18" key="1">
    <citation type="submission" date="2016-10" db="EMBL/GenBank/DDBJ databases">
        <authorList>
            <person name="de Groot N.N."/>
        </authorList>
    </citation>
    <scope>NUCLEOTIDE SEQUENCE [LARGE SCALE GENOMIC DNA]</scope>
    <source>
        <strain evidence="17 18">DSM 8537</strain>
    </source>
</reference>
<evidence type="ECO:0000256" key="11">
    <source>
        <dbReference type="ARBA" id="ARBA00022777"/>
    </source>
</evidence>
<evidence type="ECO:0000256" key="13">
    <source>
        <dbReference type="ARBA" id="ARBA00023134"/>
    </source>
</evidence>
<dbReference type="InterPro" id="IPR027417">
    <property type="entry name" value="P-loop_NTPase"/>
</dbReference>
<dbReference type="UniPathway" id="UPA00148">
    <property type="reaction ID" value="UER00236"/>
</dbReference>
<evidence type="ECO:0000256" key="3">
    <source>
        <dbReference type="ARBA" id="ARBA00001522"/>
    </source>
</evidence>
<evidence type="ECO:0000256" key="14">
    <source>
        <dbReference type="PIRNR" id="PIRNR006135"/>
    </source>
</evidence>
<keyword evidence="11 14" id="KW-0418">Kinase</keyword>
<comment type="pathway">
    <text evidence="6 14">Cofactor biosynthesis; adenosylcobalamin biosynthesis; adenosylcobalamin from cob(II)yrinate a,c-diamide: step 5/7.</text>
</comment>
<evidence type="ECO:0000256" key="9">
    <source>
        <dbReference type="ARBA" id="ARBA00022679"/>
    </source>
</evidence>
<keyword evidence="13 14" id="KW-0342">GTP-binding</keyword>
<keyword evidence="9 14" id="KW-0808">Transferase</keyword>
<feature type="binding site" evidence="16">
    <location>
        <begin position="38"/>
        <end position="40"/>
    </location>
    <ligand>
        <name>GTP</name>
        <dbReference type="ChEBI" id="CHEBI:37565"/>
    </ligand>
</feature>
<dbReference type="STRING" id="34004.SAMN04488021_12419"/>
<evidence type="ECO:0000256" key="5">
    <source>
        <dbReference type="ARBA" id="ARBA00004692"/>
    </source>
</evidence>
<evidence type="ECO:0000256" key="4">
    <source>
        <dbReference type="ARBA" id="ARBA00003889"/>
    </source>
</evidence>
<dbReference type="GO" id="GO:0005524">
    <property type="term" value="F:ATP binding"/>
    <property type="evidence" value="ECO:0007669"/>
    <property type="project" value="UniProtKB-UniRule"/>
</dbReference>
<feature type="active site" description="GMP-histidine intermediate" evidence="15">
    <location>
        <position position="54"/>
    </location>
</feature>
<dbReference type="PIRSF" id="PIRSF006135">
    <property type="entry name" value="CobU"/>
    <property type="match status" value="1"/>
</dbReference>
<dbReference type="SUPFAM" id="SSF52540">
    <property type="entry name" value="P-loop containing nucleoside triphosphate hydrolases"/>
    <property type="match status" value="1"/>
</dbReference>
<dbReference type="GO" id="GO:0005525">
    <property type="term" value="F:GTP binding"/>
    <property type="evidence" value="ECO:0007669"/>
    <property type="project" value="UniProtKB-UniRule"/>
</dbReference>
<dbReference type="InterPro" id="IPR003203">
    <property type="entry name" value="CobU/CobP"/>
</dbReference>
<dbReference type="GO" id="GO:0009236">
    <property type="term" value="P:cobalamin biosynthetic process"/>
    <property type="evidence" value="ECO:0007669"/>
    <property type="project" value="UniProtKB-UniRule"/>
</dbReference>
<accession>A0A1I3BRS4</accession>
<comment type="catalytic activity">
    <reaction evidence="2 14">
        <text>adenosylcob(III)inamide phosphate + GTP + H(+) = adenosylcob(III)inamide-GDP + diphosphate</text>
        <dbReference type="Rhea" id="RHEA:22712"/>
        <dbReference type="ChEBI" id="CHEBI:15378"/>
        <dbReference type="ChEBI" id="CHEBI:33019"/>
        <dbReference type="ChEBI" id="CHEBI:37565"/>
        <dbReference type="ChEBI" id="CHEBI:58502"/>
        <dbReference type="ChEBI" id="CHEBI:60487"/>
        <dbReference type="EC" id="2.7.7.62"/>
    </reaction>
</comment>
<dbReference type="Pfam" id="PF02283">
    <property type="entry name" value="CobU"/>
    <property type="match status" value="1"/>
</dbReference>
<evidence type="ECO:0000256" key="16">
    <source>
        <dbReference type="PIRSR" id="PIRSR006135-2"/>
    </source>
</evidence>
<gene>
    <name evidence="17" type="ORF">SAMN04488021_12419</name>
</gene>
<comment type="catalytic activity">
    <reaction evidence="3">
        <text>adenosylcob(III)inamide + GTP = adenosylcob(III)inamide phosphate + GDP + H(+)</text>
        <dbReference type="Rhea" id="RHEA:15765"/>
        <dbReference type="ChEBI" id="CHEBI:2480"/>
        <dbReference type="ChEBI" id="CHEBI:15378"/>
        <dbReference type="ChEBI" id="CHEBI:37565"/>
        <dbReference type="ChEBI" id="CHEBI:58189"/>
        <dbReference type="ChEBI" id="CHEBI:58502"/>
        <dbReference type="EC" id="2.7.1.156"/>
    </reaction>
</comment>
<evidence type="ECO:0000256" key="7">
    <source>
        <dbReference type="ARBA" id="ARBA00007490"/>
    </source>
</evidence>
<evidence type="ECO:0000256" key="2">
    <source>
        <dbReference type="ARBA" id="ARBA00000711"/>
    </source>
</evidence>
<proteinExistence type="inferred from homology"/>
<evidence type="ECO:0000256" key="8">
    <source>
        <dbReference type="ARBA" id="ARBA00022573"/>
    </source>
</evidence>
<comment type="pathway">
    <text evidence="5 14">Cofactor biosynthesis; adenosylcobalamin biosynthesis; adenosylcobalamin from cob(II)yrinate a,c-diamide: step 6/7.</text>
</comment>
<evidence type="ECO:0000256" key="15">
    <source>
        <dbReference type="PIRSR" id="PIRSR006135-1"/>
    </source>
</evidence>
<feature type="binding site" evidence="16">
    <location>
        <begin position="55"/>
        <end position="58"/>
    </location>
    <ligand>
        <name>GTP</name>
        <dbReference type="ChEBI" id="CHEBI:37565"/>
    </ligand>
</feature>
<dbReference type="EMBL" id="FOPU01000024">
    <property type="protein sequence ID" value="SFH64880.1"/>
    <property type="molecule type" value="Genomic_DNA"/>
</dbReference>